<sequence>MNTTSPTAARNLLNAIAAKGIELAVQLGKLDPATATPDKIEAAGAAAVYAAMDMQPAVKDAMQLLVAHEFHARVNA</sequence>
<dbReference type="Proteomes" id="UP000593999">
    <property type="component" value="Segment"/>
</dbReference>
<reference evidence="1 2" key="1">
    <citation type="submission" date="2020-08" db="EMBL/GenBank/DDBJ databases">
        <authorList>
            <person name="Onisko P.M."/>
            <person name="Abbud L.A."/>
            <person name="Collins-Miller C."/>
            <person name="Crosslin K."/>
            <person name="Dasari S."/>
            <person name="Friend S.M."/>
            <person name="Gaykema M.A."/>
            <person name="Lambert A.M."/>
            <person name="Moran E.R."/>
            <person name="Watts A.R."/>
            <person name="Zirkle L.M."/>
            <person name="Bauer P.J."/>
            <person name="Temple L."/>
            <person name="Washington J.M."/>
            <person name="Garlena R.A."/>
            <person name="Russell D.A."/>
            <person name="Pope W.H."/>
            <person name="Jacobs-Sera D."/>
            <person name="Hatfull G.F."/>
        </authorList>
    </citation>
    <scope>NUCLEOTIDE SEQUENCE [LARGE SCALE GENOMIC DNA]</scope>
</reference>
<evidence type="ECO:0000313" key="1">
    <source>
        <dbReference type="EMBL" id="QOI66986.1"/>
    </source>
</evidence>
<evidence type="ECO:0000313" key="2">
    <source>
        <dbReference type="Proteomes" id="UP000593999"/>
    </source>
</evidence>
<proteinExistence type="predicted"/>
<keyword evidence="2" id="KW-1185">Reference proteome</keyword>
<dbReference type="EMBL" id="MT952845">
    <property type="protein sequence ID" value="QOI66986.1"/>
    <property type="molecule type" value="Genomic_DNA"/>
</dbReference>
<protein>
    <submittedName>
        <fullName evidence="1">Uncharacterized protein</fullName>
    </submittedName>
</protein>
<name>A0A7L8ZDI0_9CAUD</name>
<accession>A0A7L8ZDI0</accession>
<organism evidence="1 2">
    <name type="scientific">Microbacterium phage GardenState</name>
    <dbReference type="NCBI Taxonomy" id="2776841"/>
    <lineage>
        <taxon>Viruses</taxon>
        <taxon>Duplodnaviria</taxon>
        <taxon>Heunggongvirae</taxon>
        <taxon>Uroviricota</taxon>
        <taxon>Caudoviricetes</taxon>
        <taxon>Casidaviridae</taxon>
        <taxon>Gardenstatevirus</taxon>
        <taxon>Gardenstatevirus gardenstate</taxon>
    </lineage>
</organism>
<gene>
    <name evidence="1" type="primary">74</name>
    <name evidence="1" type="ORF">SEA_GARDENSTATE_74</name>
</gene>